<dbReference type="Gene3D" id="3.30.530.20">
    <property type="match status" value="1"/>
</dbReference>
<dbReference type="RefSeq" id="WP_067501507.1">
    <property type="nucleotide sequence ID" value="NZ_QNRE01000002.1"/>
</dbReference>
<protein>
    <recommendedName>
        <fullName evidence="3">Activator of Hsp90 ATPase-like protein</fullName>
    </recommendedName>
</protein>
<keyword evidence="2" id="KW-1185">Reference proteome</keyword>
<organism evidence="1 2">
    <name type="scientific">Nocardia puris</name>
    <dbReference type="NCBI Taxonomy" id="208602"/>
    <lineage>
        <taxon>Bacteria</taxon>
        <taxon>Bacillati</taxon>
        <taxon>Actinomycetota</taxon>
        <taxon>Actinomycetes</taxon>
        <taxon>Mycobacteriales</taxon>
        <taxon>Nocardiaceae</taxon>
        <taxon>Nocardia</taxon>
    </lineage>
</organism>
<evidence type="ECO:0008006" key="3">
    <source>
        <dbReference type="Google" id="ProtNLM"/>
    </source>
</evidence>
<sequence length="85" mass="9365">MKRRPEWQQAVATIARLDDGPLRPGSQFRIHVWAFTVVDGGVLVRTEENWSGAQVEADVPTSTAFLGAGLETWLKDLKATAEARS</sequence>
<dbReference type="Proteomes" id="UP000252586">
    <property type="component" value="Unassembled WGS sequence"/>
</dbReference>
<dbReference type="AlphaFoldDB" id="A0A366DXP4"/>
<dbReference type="SUPFAM" id="SSF55961">
    <property type="entry name" value="Bet v1-like"/>
    <property type="match status" value="1"/>
</dbReference>
<comment type="caution">
    <text evidence="1">The sequence shown here is derived from an EMBL/GenBank/DDBJ whole genome shotgun (WGS) entry which is preliminary data.</text>
</comment>
<proteinExistence type="predicted"/>
<evidence type="ECO:0000313" key="2">
    <source>
        <dbReference type="Proteomes" id="UP000252586"/>
    </source>
</evidence>
<name>A0A366DXP4_9NOCA</name>
<evidence type="ECO:0000313" key="1">
    <source>
        <dbReference type="EMBL" id="RBO94054.1"/>
    </source>
</evidence>
<dbReference type="InterPro" id="IPR023393">
    <property type="entry name" value="START-like_dom_sf"/>
</dbReference>
<dbReference type="EMBL" id="QNRE01000002">
    <property type="protein sequence ID" value="RBO94054.1"/>
    <property type="molecule type" value="Genomic_DNA"/>
</dbReference>
<gene>
    <name evidence="1" type="ORF">DFR74_102474</name>
</gene>
<reference evidence="1 2" key="1">
    <citation type="submission" date="2018-06" db="EMBL/GenBank/DDBJ databases">
        <title>Genomic Encyclopedia of Type Strains, Phase IV (KMG-IV): sequencing the most valuable type-strain genomes for metagenomic binning, comparative biology and taxonomic classification.</title>
        <authorList>
            <person name="Goeker M."/>
        </authorList>
    </citation>
    <scope>NUCLEOTIDE SEQUENCE [LARGE SCALE GENOMIC DNA]</scope>
    <source>
        <strain evidence="1 2">DSM 44599</strain>
    </source>
</reference>
<accession>A0A366DXP4</accession>